<feature type="region of interest" description="Disordered" evidence="1">
    <location>
        <begin position="137"/>
        <end position="194"/>
    </location>
</feature>
<accession>A0A4Z1GBC3</accession>
<reference evidence="2 3" key="1">
    <citation type="submission" date="2017-12" db="EMBL/GenBank/DDBJ databases">
        <title>Comparative genomics of Botrytis spp.</title>
        <authorList>
            <person name="Valero-Jimenez C.A."/>
            <person name="Tapia P."/>
            <person name="Veloso J."/>
            <person name="Silva-Moreno E."/>
            <person name="Staats M."/>
            <person name="Valdes J.H."/>
            <person name="Van Kan J.A.L."/>
        </authorList>
    </citation>
    <scope>NUCLEOTIDE SEQUENCE [LARGE SCALE GENOMIC DNA]</scope>
    <source>
        <strain evidence="2 3">Bh0001</strain>
    </source>
</reference>
<dbReference type="EMBL" id="PQXK01000323">
    <property type="protein sequence ID" value="TGO32379.1"/>
    <property type="molecule type" value="Genomic_DNA"/>
</dbReference>
<feature type="region of interest" description="Disordered" evidence="1">
    <location>
        <begin position="44"/>
        <end position="68"/>
    </location>
</feature>
<organism evidence="2 3">
    <name type="scientific">Botrytis hyacinthi</name>
    <dbReference type="NCBI Taxonomy" id="278943"/>
    <lineage>
        <taxon>Eukaryota</taxon>
        <taxon>Fungi</taxon>
        <taxon>Dikarya</taxon>
        <taxon>Ascomycota</taxon>
        <taxon>Pezizomycotina</taxon>
        <taxon>Leotiomycetes</taxon>
        <taxon>Helotiales</taxon>
        <taxon>Sclerotiniaceae</taxon>
        <taxon>Botrytis</taxon>
    </lineage>
</organism>
<dbReference type="Proteomes" id="UP000297814">
    <property type="component" value="Unassembled WGS sequence"/>
</dbReference>
<feature type="compositionally biased region" description="Polar residues" evidence="1">
    <location>
        <begin position="165"/>
        <end position="194"/>
    </location>
</feature>
<proteinExistence type="predicted"/>
<feature type="region of interest" description="Disordered" evidence="1">
    <location>
        <begin position="94"/>
        <end position="113"/>
    </location>
</feature>
<feature type="compositionally biased region" description="Polar residues" evidence="1">
    <location>
        <begin position="44"/>
        <end position="58"/>
    </location>
</feature>
<evidence type="ECO:0000256" key="1">
    <source>
        <dbReference type="SAM" id="MobiDB-lite"/>
    </source>
</evidence>
<sequence length="668" mass="75361">MASSGSSENEGLAEILKETLKELRNISSELGEQSKAIQAMAETQFQPHHLPLNTTDQTGRLEDTHRPQESDFWGAIDENFFSEEIPQDYLEFAKDEPQDSSTSEVSSGKGPPFLSADENKVAAFLAVNNALDISLAPSSGRQRNSSEITNAPQTAVAQSFKRPTDSSTMNSAPDTSNIQSLREPSTSSAVNDAPQASASQSRCFIDYGTMLYDSSWLNFQPSQMLAFTPDIDPGRICACEDIYARKKEAEFQIQKNGRASGHWRRIILITDMSYLYNSIEDLAREVEMRGLPGFHSTDTDIKWLPREVRMSETQLREELAQLKCSERLLERAWRFHALCKRSLKSDYERSGAIFQIAFYEMISKAKNFRGLWKTGVFRNHLVQDRHPYIGDVVRNGLFLRHSCVTIVGIIDCLHKWSPENWTMSLLTPNTTKLRTDVYGDGRQAVDREFIVAFSGIIDRSTRAEIESDVAAVISQLEGLMDFSEDSLLKKYFPLPEGKIITRREEIVKTVLGVLKEDLTGYKGVLMTNESLPKISVTAYGIKSVDKVGRERETTHFREHIFPATIFYHDHINIMIGVAVALAGTIERMKNNDDGIWKQRGDGPTEPALANEHNATPSSWRIPQYAWLLAWNWISAVVGHIWSPMRKLFERLAKKKVEQTEQGVCSDLG</sequence>
<dbReference type="AlphaFoldDB" id="A0A4Z1GBC3"/>
<keyword evidence="3" id="KW-1185">Reference proteome</keyword>
<evidence type="ECO:0000313" key="2">
    <source>
        <dbReference type="EMBL" id="TGO32379.1"/>
    </source>
</evidence>
<protein>
    <submittedName>
        <fullName evidence="2">Uncharacterized protein</fullName>
    </submittedName>
</protein>
<comment type="caution">
    <text evidence="2">The sequence shown here is derived from an EMBL/GenBank/DDBJ whole genome shotgun (WGS) entry which is preliminary data.</text>
</comment>
<feature type="compositionally biased region" description="Basic and acidic residues" evidence="1">
    <location>
        <begin position="59"/>
        <end position="68"/>
    </location>
</feature>
<gene>
    <name evidence="2" type="ORF">BHYA_0323g00050</name>
</gene>
<name>A0A4Z1GBC3_9HELO</name>
<evidence type="ECO:0000313" key="3">
    <source>
        <dbReference type="Proteomes" id="UP000297814"/>
    </source>
</evidence>
<feature type="compositionally biased region" description="Polar residues" evidence="1">
    <location>
        <begin position="137"/>
        <end position="157"/>
    </location>
</feature>